<protein>
    <recommendedName>
        <fullName evidence="1">Fibronectin type-III domain-containing protein</fullName>
    </recommendedName>
</protein>
<proteinExistence type="predicted"/>
<keyword evidence="3" id="KW-1185">Reference proteome</keyword>
<feature type="domain" description="Fibronectin type-III" evidence="1">
    <location>
        <begin position="23"/>
        <end position="87"/>
    </location>
</feature>
<dbReference type="SUPFAM" id="SSF49265">
    <property type="entry name" value="Fibronectin type III"/>
    <property type="match status" value="1"/>
</dbReference>
<reference evidence="3" key="1">
    <citation type="journal article" date="2019" name="Int. J. Syst. Evol. Microbiol.">
        <title>The Global Catalogue of Microorganisms (GCM) 10K type strain sequencing project: providing services to taxonomists for standard genome sequencing and annotation.</title>
        <authorList>
            <consortium name="The Broad Institute Genomics Platform"/>
            <consortium name="The Broad Institute Genome Sequencing Center for Infectious Disease"/>
            <person name="Wu L."/>
            <person name="Ma J."/>
        </authorList>
    </citation>
    <scope>NUCLEOTIDE SEQUENCE [LARGE SCALE GENOMIC DNA]</scope>
    <source>
        <strain evidence="3">CGMCC 1.15942</strain>
    </source>
</reference>
<evidence type="ECO:0000313" key="2">
    <source>
        <dbReference type="EMBL" id="GGC87810.1"/>
    </source>
</evidence>
<dbReference type="InterPro" id="IPR003961">
    <property type="entry name" value="FN3_dom"/>
</dbReference>
<dbReference type="InterPro" id="IPR036116">
    <property type="entry name" value="FN3_sf"/>
</dbReference>
<evidence type="ECO:0000259" key="1">
    <source>
        <dbReference type="SMART" id="SM00060"/>
    </source>
</evidence>
<accession>A0ABQ1NZ48</accession>
<dbReference type="SMART" id="SM00060">
    <property type="entry name" value="FN3"/>
    <property type="match status" value="1"/>
</dbReference>
<sequence length="118" mass="13463">MARTNSHYPLLFQVVLISQTQNPKPPRNLMFYRVTQSTVLLTWDGDYGDILVNDVVKETQQFSPCLLTGLMSTTDYLVKIRNISGESNEISFTTLSEVPLRMNYKDETGELAKFVLPE</sequence>
<evidence type="ECO:0000313" key="3">
    <source>
        <dbReference type="Proteomes" id="UP000630615"/>
    </source>
</evidence>
<comment type="caution">
    <text evidence="2">The sequence shown here is derived from an EMBL/GenBank/DDBJ whole genome shotgun (WGS) entry which is preliminary data.</text>
</comment>
<name>A0ABQ1NZ48_9ENTE</name>
<gene>
    <name evidence="2" type="ORF">GCM10011573_16790</name>
</gene>
<dbReference type="EMBL" id="BMKI01000002">
    <property type="protein sequence ID" value="GGC87810.1"/>
    <property type="molecule type" value="Genomic_DNA"/>
</dbReference>
<organism evidence="2 3">
    <name type="scientific">Enterococcus wangshanyuanii</name>
    <dbReference type="NCBI Taxonomy" id="2005703"/>
    <lineage>
        <taxon>Bacteria</taxon>
        <taxon>Bacillati</taxon>
        <taxon>Bacillota</taxon>
        <taxon>Bacilli</taxon>
        <taxon>Lactobacillales</taxon>
        <taxon>Enterococcaceae</taxon>
        <taxon>Enterococcus</taxon>
    </lineage>
</organism>
<dbReference type="Proteomes" id="UP000630615">
    <property type="component" value="Unassembled WGS sequence"/>
</dbReference>
<dbReference type="CDD" id="cd00063">
    <property type="entry name" value="FN3"/>
    <property type="match status" value="1"/>
</dbReference>